<evidence type="ECO:0000313" key="3">
    <source>
        <dbReference type="Proteomes" id="UP000006050"/>
    </source>
</evidence>
<accession>I3Z0E5</accession>
<protein>
    <submittedName>
        <fullName evidence="2">Uncharacterized protein</fullName>
    </submittedName>
</protein>
<evidence type="ECO:0000256" key="1">
    <source>
        <dbReference type="SAM" id="Phobius"/>
    </source>
</evidence>
<dbReference type="Proteomes" id="UP000006050">
    <property type="component" value="Chromosome"/>
</dbReference>
<dbReference type="HOGENOM" id="CLU_2367158_0_0_10"/>
<dbReference type="KEGG" id="bbd:Belba_0041"/>
<sequence length="95" mass="11104">MFEKNKKYQILTKNQKEFKVVVKEVYDEGILVKLIVDNNVNRESNNLGLFEIPYSRMEEVKVSKFRPLISLGIILGISTGFTIYQLNNMNFNIGW</sequence>
<keyword evidence="1" id="KW-1133">Transmembrane helix</keyword>
<evidence type="ECO:0000313" key="2">
    <source>
        <dbReference type="EMBL" id="AFL82713.1"/>
    </source>
</evidence>
<feature type="transmembrane region" description="Helical" evidence="1">
    <location>
        <begin position="65"/>
        <end position="86"/>
    </location>
</feature>
<keyword evidence="1" id="KW-0812">Transmembrane</keyword>
<keyword evidence="3" id="KW-1185">Reference proteome</keyword>
<name>I3Z0E5_BELBD</name>
<proteinExistence type="predicted"/>
<gene>
    <name evidence="2" type="ordered locus">Belba_0041</name>
</gene>
<dbReference type="EMBL" id="CP003281">
    <property type="protein sequence ID" value="AFL82713.1"/>
    <property type="molecule type" value="Genomic_DNA"/>
</dbReference>
<keyword evidence="1" id="KW-0472">Membrane</keyword>
<organism evidence="2 3">
    <name type="scientific">Belliella baltica (strain DSM 15883 / CIP 108006 / LMG 21964 / BA134)</name>
    <dbReference type="NCBI Taxonomy" id="866536"/>
    <lineage>
        <taxon>Bacteria</taxon>
        <taxon>Pseudomonadati</taxon>
        <taxon>Bacteroidota</taxon>
        <taxon>Cytophagia</taxon>
        <taxon>Cytophagales</taxon>
        <taxon>Cyclobacteriaceae</taxon>
        <taxon>Belliella</taxon>
    </lineage>
</organism>
<dbReference type="AlphaFoldDB" id="I3Z0E5"/>
<reference evidence="3" key="1">
    <citation type="submission" date="2012-06" db="EMBL/GenBank/DDBJ databases">
        <title>The complete genome of Belliella baltica DSM 15883.</title>
        <authorList>
            <person name="Lucas S."/>
            <person name="Copeland A."/>
            <person name="Lapidus A."/>
            <person name="Goodwin L."/>
            <person name="Pitluck S."/>
            <person name="Peters L."/>
            <person name="Mikhailova N."/>
            <person name="Davenport K."/>
            <person name="Kyrpides N."/>
            <person name="Mavromatis K."/>
            <person name="Pagani I."/>
            <person name="Ivanova N."/>
            <person name="Ovchinnikova G."/>
            <person name="Zeytun A."/>
            <person name="Detter J.C."/>
            <person name="Han C."/>
            <person name="Land M."/>
            <person name="Hauser L."/>
            <person name="Markowitz V."/>
            <person name="Cheng J.-F."/>
            <person name="Hugenholtz P."/>
            <person name="Woyke T."/>
            <person name="Wu D."/>
            <person name="Tindall B."/>
            <person name="Pomrenke H."/>
            <person name="Brambilla E."/>
            <person name="Klenk H.-P."/>
            <person name="Eisen J.A."/>
        </authorList>
    </citation>
    <scope>NUCLEOTIDE SEQUENCE [LARGE SCALE GENOMIC DNA]</scope>
    <source>
        <strain evidence="3">DSM 15883 / CIP 108006 / LMG 21964 / BA134</strain>
    </source>
</reference>